<keyword evidence="2 4" id="KW-0808">Transferase</keyword>
<accession>A0A3P3XUF8</accession>
<dbReference type="InterPro" id="IPR042203">
    <property type="entry name" value="Leu/Phe-tRNA_Trfase_C"/>
</dbReference>
<dbReference type="HAMAP" id="MF_00688">
    <property type="entry name" value="Leu_Phe_trans"/>
    <property type="match status" value="1"/>
</dbReference>
<dbReference type="NCBIfam" id="TIGR00667">
    <property type="entry name" value="aat"/>
    <property type="match status" value="1"/>
</dbReference>
<dbReference type="GO" id="GO:0005737">
    <property type="term" value="C:cytoplasm"/>
    <property type="evidence" value="ECO:0007669"/>
    <property type="project" value="UniProtKB-SubCell"/>
</dbReference>
<dbReference type="GO" id="GO:0030163">
    <property type="term" value="P:protein catabolic process"/>
    <property type="evidence" value="ECO:0007669"/>
    <property type="project" value="UniProtKB-UniRule"/>
</dbReference>
<dbReference type="PANTHER" id="PTHR30098">
    <property type="entry name" value="LEUCYL/PHENYLALANYL-TRNA--PROTEIN TRANSFERASE"/>
    <property type="match status" value="1"/>
</dbReference>
<reference evidence="5" key="1">
    <citation type="submission" date="2017-02" db="EMBL/GenBank/DDBJ databases">
        <authorList>
            <person name="Regsiter A."/>
            <person name="William W."/>
        </authorList>
    </citation>
    <scope>NUCLEOTIDE SEQUENCE</scope>
    <source>
        <strain evidence="5">BdmA 4</strain>
    </source>
</reference>
<evidence type="ECO:0000256" key="3">
    <source>
        <dbReference type="ARBA" id="ARBA00023315"/>
    </source>
</evidence>
<evidence type="ECO:0000256" key="4">
    <source>
        <dbReference type="HAMAP-Rule" id="MF_00688"/>
    </source>
</evidence>
<keyword evidence="1 4" id="KW-0963">Cytoplasm</keyword>
<dbReference type="InterPro" id="IPR016181">
    <property type="entry name" value="Acyl_CoA_acyltransferase"/>
</dbReference>
<comment type="function">
    <text evidence="4">Functions in the N-end rule pathway of protein degradation where it conjugates Leu, Phe and, less efficiently, Met from aminoacyl-tRNAs to the N-termini of proteins containing an N-terminal arginine or lysine.</text>
</comment>
<comment type="subcellular location">
    <subcellularLocation>
        <location evidence="4">Cytoplasm</location>
    </subcellularLocation>
</comment>
<dbReference type="InterPro" id="IPR004616">
    <property type="entry name" value="Leu/Phe-tRNA_Trfase"/>
</dbReference>
<evidence type="ECO:0000256" key="2">
    <source>
        <dbReference type="ARBA" id="ARBA00022679"/>
    </source>
</evidence>
<dbReference type="InterPro" id="IPR042221">
    <property type="entry name" value="Leu/Phe-tRNA_Trfase_N"/>
</dbReference>
<dbReference type="AlphaFoldDB" id="A0A3P3XUF8"/>
<dbReference type="Gene3D" id="3.30.70.3550">
    <property type="entry name" value="Leucyl/phenylalanyl-tRNA-protein transferase, N-terminal domain"/>
    <property type="match status" value="1"/>
</dbReference>
<dbReference type="PANTHER" id="PTHR30098:SF2">
    <property type="entry name" value="LEUCYL_PHENYLALANYL-TRNA--PROTEIN TRANSFERASE"/>
    <property type="match status" value="1"/>
</dbReference>
<comment type="catalytic activity">
    <reaction evidence="4">
        <text>L-phenylalanyl-tRNA(Phe) + an N-terminal L-alpha-aminoacyl-[protein] = an N-terminal L-phenylalanyl-L-alpha-aminoacyl-[protein] + tRNA(Phe)</text>
        <dbReference type="Rhea" id="RHEA:43632"/>
        <dbReference type="Rhea" id="RHEA-COMP:9668"/>
        <dbReference type="Rhea" id="RHEA-COMP:9699"/>
        <dbReference type="Rhea" id="RHEA-COMP:10636"/>
        <dbReference type="Rhea" id="RHEA-COMP:10637"/>
        <dbReference type="ChEBI" id="CHEBI:78442"/>
        <dbReference type="ChEBI" id="CHEBI:78531"/>
        <dbReference type="ChEBI" id="CHEBI:78597"/>
        <dbReference type="ChEBI" id="CHEBI:83561"/>
        <dbReference type="EC" id="2.3.2.6"/>
    </reaction>
</comment>
<gene>
    <name evidence="4 5" type="primary">aat</name>
    <name evidence="5" type="ORF">SPIRO4BDMA_80017</name>
</gene>
<keyword evidence="3 4" id="KW-0012">Acyltransferase</keyword>
<evidence type="ECO:0000256" key="1">
    <source>
        <dbReference type="ARBA" id="ARBA00022490"/>
    </source>
</evidence>
<dbReference type="SUPFAM" id="SSF55729">
    <property type="entry name" value="Acyl-CoA N-acyltransferases (Nat)"/>
    <property type="match status" value="1"/>
</dbReference>
<sequence>MRWLTMPEYLDETGEYRFPPATSATQSGIVGYGGNLSPGALLSAYRQGIFPWPSTPALLRWCSPNPRFIISQGSLYITESARKSLKKALRRGAPYTLTLDKAFSDVINNCATVPRPGQPGTWIFPNLIQGYTELHRLGYAHSVEVWKNKVLVGGLYGVSIGAAFFGESMFSLESNASKIGFLSLAATLFERGFTFVDCQVYTPYLALMGGLEVPRPLYLSTLNHALAAPTLKGNWSGVFPDFPDTELVISFRKNSETITYHT</sequence>
<dbReference type="Pfam" id="PF03588">
    <property type="entry name" value="Leu_Phe_trans"/>
    <property type="match status" value="1"/>
</dbReference>
<evidence type="ECO:0000313" key="5">
    <source>
        <dbReference type="EMBL" id="SLM19910.1"/>
    </source>
</evidence>
<dbReference type="GO" id="GO:0008914">
    <property type="term" value="F:leucyl-tRNA--protein transferase activity"/>
    <property type="evidence" value="ECO:0007669"/>
    <property type="project" value="UniProtKB-UniRule"/>
</dbReference>
<organism evidence="5">
    <name type="scientific">uncultured spirochete</name>
    <dbReference type="NCBI Taxonomy" id="156406"/>
    <lineage>
        <taxon>Bacteria</taxon>
        <taxon>Pseudomonadati</taxon>
        <taxon>Spirochaetota</taxon>
        <taxon>Spirochaetia</taxon>
        <taxon>Spirochaetales</taxon>
        <taxon>environmental samples</taxon>
    </lineage>
</organism>
<name>A0A3P3XUF8_9SPIR</name>
<comment type="similarity">
    <text evidence="4">Belongs to the L/F-transferase family.</text>
</comment>
<comment type="catalytic activity">
    <reaction evidence="4">
        <text>N-terminal L-arginyl-[protein] + L-leucyl-tRNA(Leu) = N-terminal L-leucyl-L-arginyl-[protein] + tRNA(Leu) + H(+)</text>
        <dbReference type="Rhea" id="RHEA:50416"/>
        <dbReference type="Rhea" id="RHEA-COMP:9613"/>
        <dbReference type="Rhea" id="RHEA-COMP:9622"/>
        <dbReference type="Rhea" id="RHEA-COMP:12672"/>
        <dbReference type="Rhea" id="RHEA-COMP:12673"/>
        <dbReference type="ChEBI" id="CHEBI:15378"/>
        <dbReference type="ChEBI" id="CHEBI:64719"/>
        <dbReference type="ChEBI" id="CHEBI:78442"/>
        <dbReference type="ChEBI" id="CHEBI:78494"/>
        <dbReference type="ChEBI" id="CHEBI:133044"/>
        <dbReference type="EC" id="2.3.2.6"/>
    </reaction>
</comment>
<dbReference type="EC" id="2.3.2.6" evidence="4"/>
<dbReference type="EMBL" id="FWDO01000008">
    <property type="protein sequence ID" value="SLM19910.1"/>
    <property type="molecule type" value="Genomic_DNA"/>
</dbReference>
<dbReference type="Gene3D" id="3.40.630.70">
    <property type="entry name" value="Leucyl/phenylalanyl-tRNA-protein transferase, C-terminal domain"/>
    <property type="match status" value="1"/>
</dbReference>
<comment type="catalytic activity">
    <reaction evidence="4">
        <text>N-terminal L-lysyl-[protein] + L-leucyl-tRNA(Leu) = N-terminal L-leucyl-L-lysyl-[protein] + tRNA(Leu) + H(+)</text>
        <dbReference type="Rhea" id="RHEA:12340"/>
        <dbReference type="Rhea" id="RHEA-COMP:9613"/>
        <dbReference type="Rhea" id="RHEA-COMP:9622"/>
        <dbReference type="Rhea" id="RHEA-COMP:12670"/>
        <dbReference type="Rhea" id="RHEA-COMP:12671"/>
        <dbReference type="ChEBI" id="CHEBI:15378"/>
        <dbReference type="ChEBI" id="CHEBI:65249"/>
        <dbReference type="ChEBI" id="CHEBI:78442"/>
        <dbReference type="ChEBI" id="CHEBI:78494"/>
        <dbReference type="ChEBI" id="CHEBI:133043"/>
        <dbReference type="EC" id="2.3.2.6"/>
    </reaction>
</comment>
<protein>
    <recommendedName>
        <fullName evidence="4">Leucyl/phenylalanyl-tRNA--protein transferase</fullName>
        <ecNumber evidence="4">2.3.2.6</ecNumber>
    </recommendedName>
    <alternativeName>
        <fullName evidence="4">L/F-transferase</fullName>
    </alternativeName>
    <alternativeName>
        <fullName evidence="4">Leucyltransferase</fullName>
    </alternativeName>
    <alternativeName>
        <fullName evidence="4">Phenyalanyltransferase</fullName>
    </alternativeName>
</protein>
<proteinExistence type="inferred from homology"/>